<sequence>MQITLNDKTMMLTEGITLGQLLQDLEQDKPGVAVALNQSVVARGQWSEQVLNENDKVTLFHAIAGG</sequence>
<dbReference type="InterPro" id="IPR010035">
    <property type="entry name" value="Thi_S"/>
</dbReference>
<reference evidence="2" key="1">
    <citation type="submission" date="2017-05" db="EMBL/GenBank/DDBJ databases">
        <authorList>
            <person name="Sung H."/>
        </authorList>
    </citation>
    <scope>NUCLEOTIDE SEQUENCE [LARGE SCALE GENOMIC DNA]</scope>
    <source>
        <strain evidence="2">AMac2203</strain>
    </source>
</reference>
<gene>
    <name evidence="1" type="ORF">CBP12_10640</name>
</gene>
<protein>
    <submittedName>
        <fullName evidence="1">Thiamine biosynthesis protein ThiS</fullName>
    </submittedName>
</protein>
<dbReference type="CDD" id="cd00565">
    <property type="entry name" value="Ubl_ThiS"/>
    <property type="match status" value="1"/>
</dbReference>
<dbReference type="AlphaFoldDB" id="A0A1Y0CZ10"/>
<proteinExistence type="predicted"/>
<name>A0A1Y0CZ10_9GAMM</name>
<dbReference type="Gene3D" id="3.10.20.30">
    <property type="match status" value="1"/>
</dbReference>
<dbReference type="SUPFAM" id="SSF54285">
    <property type="entry name" value="MoaD/ThiS"/>
    <property type="match status" value="1"/>
</dbReference>
<organism evidence="1 2">
    <name type="scientific">Oceanisphaera avium</name>
    <dbReference type="NCBI Taxonomy" id="1903694"/>
    <lineage>
        <taxon>Bacteria</taxon>
        <taxon>Pseudomonadati</taxon>
        <taxon>Pseudomonadota</taxon>
        <taxon>Gammaproteobacteria</taxon>
        <taxon>Aeromonadales</taxon>
        <taxon>Aeromonadaceae</taxon>
        <taxon>Oceanisphaera</taxon>
    </lineage>
</organism>
<dbReference type="RefSeq" id="WP_086964406.1">
    <property type="nucleotide sequence ID" value="NZ_CP021376.1"/>
</dbReference>
<evidence type="ECO:0000313" key="1">
    <source>
        <dbReference type="EMBL" id="ART80539.1"/>
    </source>
</evidence>
<dbReference type="KEGG" id="ocm:CBP12_10640"/>
<accession>A0A1Y0CZ10</accession>
<dbReference type="InterPro" id="IPR003749">
    <property type="entry name" value="ThiS/MoaD-like"/>
</dbReference>
<dbReference type="InterPro" id="IPR012675">
    <property type="entry name" value="Beta-grasp_dom_sf"/>
</dbReference>
<dbReference type="PANTHER" id="PTHR34472">
    <property type="entry name" value="SULFUR CARRIER PROTEIN THIS"/>
    <property type="match status" value="1"/>
</dbReference>
<dbReference type="InterPro" id="IPR016155">
    <property type="entry name" value="Mopterin_synth/thiamin_S_b"/>
</dbReference>
<evidence type="ECO:0000313" key="2">
    <source>
        <dbReference type="Proteomes" id="UP000243793"/>
    </source>
</evidence>
<dbReference type="PANTHER" id="PTHR34472:SF1">
    <property type="entry name" value="SULFUR CARRIER PROTEIN THIS"/>
    <property type="match status" value="1"/>
</dbReference>
<dbReference type="NCBIfam" id="TIGR01683">
    <property type="entry name" value="thiS"/>
    <property type="match status" value="1"/>
</dbReference>
<dbReference type="Pfam" id="PF02597">
    <property type="entry name" value="ThiS"/>
    <property type="match status" value="1"/>
</dbReference>
<dbReference type="OrthoDB" id="6388078at2"/>
<dbReference type="EMBL" id="CP021376">
    <property type="protein sequence ID" value="ART80539.1"/>
    <property type="molecule type" value="Genomic_DNA"/>
</dbReference>
<dbReference type="Proteomes" id="UP000243793">
    <property type="component" value="Chromosome"/>
</dbReference>
<keyword evidence="2" id="KW-1185">Reference proteome</keyword>